<keyword evidence="2" id="KW-1185">Reference proteome</keyword>
<dbReference type="EMBL" id="CP001997">
    <property type="protein sequence ID" value="ADE56641.1"/>
    <property type="molecule type" value="Genomic_DNA"/>
</dbReference>
<dbReference type="KEGG" id="aco:Amico_0503"/>
<name>D5EDK9_AMICL</name>
<evidence type="ECO:0000313" key="1">
    <source>
        <dbReference type="EMBL" id="ADE56641.1"/>
    </source>
</evidence>
<evidence type="ECO:0008006" key="3">
    <source>
        <dbReference type="Google" id="ProtNLM"/>
    </source>
</evidence>
<sequence length="293" mass="33265">MQKKVYFIPVIDVSWNAFGPLNPRKNYSHESPPLNLCVKELEVMLDLMVKLYNGNFAVAIHTGTYCRDSFTEEPFLSIWHQVERIGGELLIHTHEEIAAKGTLNSNEQHMKKVIYRQFDRLKSANLHPVGYRGGLYGFAPFLTSYLEELGLNVDLTPAPGFQNKERNASWSNCPFSAFYLGKGDDLVSPKNEIETSSVLSIPLGASGSGTDNTDYLYIDYDLSTLKSILSIWNAILDRAQKKNTPQFVHTLFHTNSMSNREMLERYRYFTETALVHGKALTPTKLVKRFSKKG</sequence>
<dbReference type="Proteomes" id="UP000002366">
    <property type="component" value="Chromosome"/>
</dbReference>
<proteinExistence type="predicted"/>
<gene>
    <name evidence="1" type="ordered locus">Amico_0503</name>
</gene>
<dbReference type="AlphaFoldDB" id="D5EDK9"/>
<dbReference type="RefSeq" id="WP_013047907.1">
    <property type="nucleotide sequence ID" value="NC_014011.1"/>
</dbReference>
<organism evidence="1 2">
    <name type="scientific">Aminobacterium colombiense (strain DSM 12261 / ALA-1)</name>
    <dbReference type="NCBI Taxonomy" id="572547"/>
    <lineage>
        <taxon>Bacteria</taxon>
        <taxon>Thermotogati</taxon>
        <taxon>Synergistota</taxon>
        <taxon>Synergistia</taxon>
        <taxon>Synergistales</taxon>
        <taxon>Aminobacteriaceae</taxon>
        <taxon>Aminobacterium</taxon>
    </lineage>
</organism>
<protein>
    <recommendedName>
        <fullName evidence="3">Polysaccharide deacetylase</fullName>
    </recommendedName>
</protein>
<accession>D5EDK9</accession>
<reference evidence="1 2" key="1">
    <citation type="journal article" date="2010" name="Stand. Genomic Sci.">
        <title>Complete genome sequence of Aminobacterium colombiense type strain (ALA-1).</title>
        <authorList>
            <person name="Chertkov O."/>
            <person name="Sikorski J."/>
            <person name="Brambilla E."/>
            <person name="Lapidus A."/>
            <person name="Copeland A."/>
            <person name="Glavina Del Rio T."/>
            <person name="Nolan M."/>
            <person name="Lucas S."/>
            <person name="Tice H."/>
            <person name="Cheng J.F."/>
            <person name="Han C."/>
            <person name="Detter J.C."/>
            <person name="Bruce D."/>
            <person name="Tapia R."/>
            <person name="Goodwin L."/>
            <person name="Pitluck S."/>
            <person name="Liolios K."/>
            <person name="Ivanova N."/>
            <person name="Mavromatis K."/>
            <person name="Ovchinnikova G."/>
            <person name="Pati A."/>
            <person name="Chen A."/>
            <person name="Palaniappan K."/>
            <person name="Land M."/>
            <person name="Hauser L."/>
            <person name="Chang Y.J."/>
            <person name="Jeffries C.D."/>
            <person name="Spring S."/>
            <person name="Rohde M."/>
            <person name="Goker M."/>
            <person name="Bristow J."/>
            <person name="Eisen J.A."/>
            <person name="Markowitz V."/>
            <person name="Hugenholtz P."/>
            <person name="Kyrpides N.C."/>
            <person name="Klenk H.P."/>
        </authorList>
    </citation>
    <scope>NUCLEOTIDE SEQUENCE [LARGE SCALE GENOMIC DNA]</scope>
    <source>
        <strain evidence="2">DSM 12261 / ALA-1</strain>
    </source>
</reference>
<evidence type="ECO:0000313" key="2">
    <source>
        <dbReference type="Proteomes" id="UP000002366"/>
    </source>
</evidence>
<dbReference type="OrthoDB" id="8441080at2"/>
<dbReference type="STRING" id="572547.Amico_0503"/>
<dbReference type="HOGENOM" id="CLU_948775_0_0_0"/>
<dbReference type="Gene3D" id="3.20.20.370">
    <property type="entry name" value="Glycoside hydrolase/deacetylase"/>
    <property type="match status" value="1"/>
</dbReference>